<keyword evidence="2" id="KW-1185">Reference proteome</keyword>
<dbReference type="PANTHER" id="PTHR21015">
    <property type="entry name" value="UDP-N-ACETYLGLUCOSAMINE--N-ACETYLMURAMYL-(PENTAPEPTIDE) PYROPHOSPHORYL-UNDECAPRENOL N-ACETYLGLUCOSAMINE TRANSFERASE 1"/>
    <property type="match status" value="1"/>
</dbReference>
<gene>
    <name evidence="1" type="ORF">GCM10025790_00090</name>
</gene>
<reference evidence="2" key="1">
    <citation type="journal article" date="2019" name="Int. J. Syst. Evol. Microbiol.">
        <title>The Global Catalogue of Microorganisms (GCM) 10K type strain sequencing project: providing services to taxonomists for standard genome sequencing and annotation.</title>
        <authorList>
            <consortium name="The Broad Institute Genomics Platform"/>
            <consortium name="The Broad Institute Genome Sequencing Center for Infectious Disease"/>
            <person name="Wu L."/>
            <person name="Ma J."/>
        </authorList>
    </citation>
    <scope>NUCLEOTIDE SEQUENCE [LARGE SCALE GENOMIC DNA]</scope>
    <source>
        <strain evidence="2">JCM 19129</strain>
    </source>
</reference>
<dbReference type="EMBL" id="BAABLW010000001">
    <property type="protein sequence ID" value="GAA4910172.1"/>
    <property type="molecule type" value="Genomic_DNA"/>
</dbReference>
<dbReference type="Proteomes" id="UP001500368">
    <property type="component" value="Unassembled WGS sequence"/>
</dbReference>
<dbReference type="SUPFAM" id="SSF53756">
    <property type="entry name" value="UDP-Glycosyltransferase/glycogen phosphorylase"/>
    <property type="match status" value="2"/>
</dbReference>
<accession>A0ABP9FP47</accession>
<organism evidence="1 2">
    <name type="scientific">Nesterenkonia rhizosphaerae</name>
    <dbReference type="NCBI Taxonomy" id="1348272"/>
    <lineage>
        <taxon>Bacteria</taxon>
        <taxon>Bacillati</taxon>
        <taxon>Actinomycetota</taxon>
        <taxon>Actinomycetes</taxon>
        <taxon>Micrococcales</taxon>
        <taxon>Micrococcaceae</taxon>
        <taxon>Nesterenkonia</taxon>
    </lineage>
</organism>
<evidence type="ECO:0000313" key="2">
    <source>
        <dbReference type="Proteomes" id="UP001500368"/>
    </source>
</evidence>
<evidence type="ECO:0000313" key="1">
    <source>
        <dbReference type="EMBL" id="GAA4910172.1"/>
    </source>
</evidence>
<sequence>MNTRYDTDVIHITDFRLPGGTTHSVAEEIRAQADAGFRTHLVHAPSNLVGKVAGWSENIRSVSRHPHVKVASDHSRLRAQVIIIRHPSVIEQTPALFSNITADKVVLVANNAAVDGSGNYHYDVARVDKKLQALFGVRPMWAPIGPVVADTIRQQGIDVNLVDEYWLNLLAMPEAALEREGFVSDRPVIGRHSRPQPAKWPAQAEEILAVYPDDESVQVEILGGSSAAAKVLGSTPASWNVIPFGGENPRDFLQRIDFWVYFHHHDLREAFGRAAMEALAAGAVVILPEYLRETYGDAALYASPETAMDVVRAYYDDRAAFLEQSRKGQAFVRKFDPSLHGKRLRDLGIVPTAEESGRAIRVPKIEMNRKRRILFVTSNGAGMGHLTRLLSVATRLPDDAEPVFASLSSAVDIVGRYGMPYEYIGSRDGLGMESRTWRRYSRERFRILLDEVAPDTLVFDGTWPYPSFREAFGERAQHAVWMRRPMWKEDTTTRPLSWASEFDAVIEPGELAESYDAGPTTDLRDAVKIAPITLLSENDLLSRSEARRRLGYNEDDKVVLITLGAGNINDIGSLQETVLGWFANYAPGWRVVMTKPPIAHGDSLHGVETLQVYPLAEYTRAFDFAVSAAGYNAFHEWTRGALPTVWIPNDATRTDDQVARARWAADQGLGLHVPDDQPQLLEMALAKMTDSANLIDMHERLAGISKTNGGAQAAALLMGETL</sequence>
<dbReference type="Gene3D" id="3.40.50.2000">
    <property type="entry name" value="Glycogen Phosphorylase B"/>
    <property type="match status" value="2"/>
</dbReference>
<comment type="caution">
    <text evidence="1">The sequence shown here is derived from an EMBL/GenBank/DDBJ whole genome shotgun (WGS) entry which is preliminary data.</text>
</comment>
<dbReference type="PANTHER" id="PTHR21015:SF22">
    <property type="entry name" value="GLYCOSYLTRANSFERASE"/>
    <property type="match status" value="1"/>
</dbReference>
<name>A0ABP9FP47_9MICC</name>
<protein>
    <submittedName>
        <fullName evidence="1">Antifreeze protein, type I</fullName>
    </submittedName>
</protein>
<proteinExistence type="predicted"/>